<dbReference type="InterPro" id="IPR036866">
    <property type="entry name" value="RibonucZ/Hydroxyglut_hydro"/>
</dbReference>
<dbReference type="GO" id="GO:0004862">
    <property type="term" value="F:cAMP-dependent protein kinase inhibitor activity"/>
    <property type="evidence" value="ECO:0007669"/>
    <property type="project" value="TreeGrafter"/>
</dbReference>
<dbReference type="PROSITE" id="PS00889">
    <property type="entry name" value="CNMP_BINDING_2"/>
    <property type="match status" value="1"/>
</dbReference>
<dbReference type="SMART" id="SM00849">
    <property type="entry name" value="Lactamase_B"/>
    <property type="match status" value="1"/>
</dbReference>
<keyword evidence="14" id="KW-1185">Reference proteome</keyword>
<dbReference type="Proteomes" id="UP000241890">
    <property type="component" value="Unassembled WGS sequence"/>
</dbReference>
<evidence type="ECO:0000256" key="1">
    <source>
        <dbReference type="ARBA" id="ARBA00001946"/>
    </source>
</evidence>
<evidence type="ECO:0000256" key="7">
    <source>
        <dbReference type="ARBA" id="ARBA00022801"/>
    </source>
</evidence>
<dbReference type="CDD" id="cd07738">
    <property type="entry name" value="DdPDE5-like_MBL-fold"/>
    <property type="match status" value="1"/>
</dbReference>
<dbReference type="InParanoid" id="A0A2R5GIC3"/>
<dbReference type="Gene3D" id="3.60.15.10">
    <property type="entry name" value="Ribonuclease Z/Hydroxyacylglutathione hydrolase-like"/>
    <property type="match status" value="1"/>
</dbReference>
<keyword evidence="7" id="KW-0378">Hydrolase</keyword>
<dbReference type="AlphaFoldDB" id="A0A2R5GIC3"/>
<keyword evidence="4" id="KW-0479">Metal-binding</keyword>
<dbReference type="OrthoDB" id="421226at2759"/>
<evidence type="ECO:0000313" key="13">
    <source>
        <dbReference type="EMBL" id="GBG27624.1"/>
    </source>
</evidence>
<evidence type="ECO:0000256" key="3">
    <source>
        <dbReference type="ARBA" id="ARBA00022490"/>
    </source>
</evidence>
<dbReference type="InterPro" id="IPR018488">
    <property type="entry name" value="cNMP-bd_CS"/>
</dbReference>
<evidence type="ECO:0000256" key="2">
    <source>
        <dbReference type="ARBA" id="ARBA00004496"/>
    </source>
</evidence>
<dbReference type="GO" id="GO:0016787">
    <property type="term" value="F:hydrolase activity"/>
    <property type="evidence" value="ECO:0007669"/>
    <property type="project" value="UniProtKB-KW"/>
</dbReference>
<keyword evidence="3" id="KW-0963">Cytoplasm</keyword>
<feature type="region of interest" description="Disordered" evidence="11">
    <location>
        <begin position="140"/>
        <end position="164"/>
    </location>
</feature>
<dbReference type="GO" id="GO:0046872">
    <property type="term" value="F:metal ion binding"/>
    <property type="evidence" value="ECO:0007669"/>
    <property type="project" value="UniProtKB-KW"/>
</dbReference>
<dbReference type="GO" id="GO:0005829">
    <property type="term" value="C:cytosol"/>
    <property type="evidence" value="ECO:0007669"/>
    <property type="project" value="UniProtKB-ARBA"/>
</dbReference>
<dbReference type="InterPro" id="IPR018490">
    <property type="entry name" value="cNMP-bd_dom_sf"/>
</dbReference>
<dbReference type="CDD" id="cd00038">
    <property type="entry name" value="CAP_ED"/>
    <property type="match status" value="1"/>
</dbReference>
<dbReference type="SUPFAM" id="SSF51206">
    <property type="entry name" value="cAMP-binding domain-like"/>
    <property type="match status" value="2"/>
</dbReference>
<dbReference type="FunFam" id="3.60.15.10:FF:000029">
    <property type="entry name" value="Cyclic nucleotide-binding domain protein"/>
    <property type="match status" value="1"/>
</dbReference>
<evidence type="ECO:0000256" key="9">
    <source>
        <dbReference type="ARBA" id="ARBA00061002"/>
    </source>
</evidence>
<keyword evidence="10" id="KW-0175">Coiled coil</keyword>
<dbReference type="GO" id="GO:0030552">
    <property type="term" value="F:cAMP binding"/>
    <property type="evidence" value="ECO:0007669"/>
    <property type="project" value="TreeGrafter"/>
</dbReference>
<feature type="coiled-coil region" evidence="10">
    <location>
        <begin position="25"/>
        <end position="73"/>
    </location>
</feature>
<dbReference type="Gene3D" id="2.60.120.10">
    <property type="entry name" value="Jelly Rolls"/>
    <property type="match status" value="2"/>
</dbReference>
<name>A0A2R5GIC3_9STRA</name>
<sequence>MGTARSKPKTISPSQPEEAKPVVDAGSVARENESLKAARAQLENANAELKHILEQTKEENKRRLQEVENHKCKIASLTVEINQLKSGEDDTWEAGGAPYLRHLKASPGDKRVSAPKDAAFTMSRHNINKRVSAALSSSLASSSTSGASSFGGTKSNNDTYNRGPSRIAKQLNLHLRGKKSKQSVAFSSLDSNTNMGQPGGGPQSVYHLPRGGVYVHTKAGPVQFGIPPETVKDSMNLGLEVPTLFVVPRERFNMQAGINVSEIEFPAFFNFFVRKRQMTLITYQDCSEDLLTIMKEALDGPDEDQLYINEEYSRFASEDVLAARPDHVKEMAVFCEPRPGTPAIKVSNLVKFAYFNALGECRLDNDVVIKDESFGFTVLQEDTLLAAISDDEASSCFFPGMDPTTAVPRQPASLGVLGADDDPENSVVSSPSATLETPISNFSIPRFGMTILGNSHGFDALGSTSGFVIWINGQGIMVDPPPHSGEFLKMNGIQPKLITATILTHCHADHDAGTIQKVITEDKVTLMTTKTIFQSLLRKYSGVAGLGSDFLRQLVNFRPVFVEEPTYWGGASFRFFYSLHAIPCVGFEVTFEGKSMVYSADTFYEPKGLEEMHERGVLSRARCDALLNFPWHSDLVLHEAGVPPIHTPISAFDSLPPEHRANIQLIHIGNKDQANAIAAGLKVSQPGLENTAVLIPNTDTQDTLRFMQLIAGVDIFRGFPIPQALELLLMSTNVDYQPGQIIAEKGTPGDKFMVIMSGEASVSFGKTKKVFKVGDYLGEISVITGEDRTATIVAETACTIVEVDKYAFHYFLMKDKKLYAKMECLVRSRMDGSWHAIARNSLLRRLSAAQKTSLQAFLHRRQFKRGDEVWRKGSTGHGAVLILSGDFVFEEVHNADPFELLTATRHPHQKRAHMAQESESLSFDPLTTGCFVCDLFAMSANAELTVTLKCDSDEGVLFYITQENVLGFLDANPMTLLTLLKTIVIL</sequence>
<feature type="domain" description="Cyclic nucleotide-binding" evidence="12">
    <location>
        <begin position="842"/>
        <end position="887"/>
    </location>
</feature>
<protein>
    <submittedName>
        <fullName evidence="13">cAMP-dependent protein kinase regulatory subunit</fullName>
    </submittedName>
</protein>
<feature type="compositionally biased region" description="Polar residues" evidence="11">
    <location>
        <begin position="150"/>
        <end position="162"/>
    </location>
</feature>
<dbReference type="Pfam" id="PF23023">
    <property type="entry name" value="Anti-Pycsar_Apyc1"/>
    <property type="match status" value="1"/>
</dbReference>
<proteinExistence type="inferred from homology"/>
<dbReference type="PROSITE" id="PS50042">
    <property type="entry name" value="CNMP_BINDING_3"/>
    <property type="match status" value="2"/>
</dbReference>
<dbReference type="GO" id="GO:0005952">
    <property type="term" value="C:cAMP-dependent protein kinase complex"/>
    <property type="evidence" value="ECO:0007669"/>
    <property type="project" value="InterPro"/>
</dbReference>
<evidence type="ECO:0000256" key="8">
    <source>
        <dbReference type="ARBA" id="ARBA00022842"/>
    </source>
</evidence>
<dbReference type="InterPro" id="IPR000595">
    <property type="entry name" value="cNMP-bd_dom"/>
</dbReference>
<dbReference type="InterPro" id="IPR001279">
    <property type="entry name" value="Metallo-B-lactamas"/>
</dbReference>
<evidence type="ECO:0000256" key="6">
    <source>
        <dbReference type="ARBA" id="ARBA00022741"/>
    </source>
</evidence>
<dbReference type="InterPro" id="IPR014710">
    <property type="entry name" value="RmlC-like_jellyroll"/>
</dbReference>
<comment type="subcellular location">
    <subcellularLocation>
        <location evidence="2">Cytoplasm</location>
    </subcellularLocation>
</comment>
<gene>
    <name evidence="13" type="ORF">FCC1311_038472</name>
</gene>
<comment type="similarity">
    <text evidence="9">Belongs to the metallo-beta-lactamase superfamily. cNMP phosphodiesterase family.</text>
</comment>
<dbReference type="PANTHER" id="PTHR11635">
    <property type="entry name" value="CAMP-DEPENDENT PROTEIN KINASE REGULATORY CHAIN"/>
    <property type="match status" value="1"/>
</dbReference>
<dbReference type="PANTHER" id="PTHR11635:SF152">
    <property type="entry name" value="CAMP-DEPENDENT PROTEIN KINASE TYPE I REGULATORY SUBUNIT-RELATED"/>
    <property type="match status" value="1"/>
</dbReference>
<feature type="region of interest" description="Disordered" evidence="11">
    <location>
        <begin position="1"/>
        <end position="25"/>
    </location>
</feature>
<dbReference type="GO" id="GO:0034236">
    <property type="term" value="F:protein kinase A catalytic subunit binding"/>
    <property type="evidence" value="ECO:0007669"/>
    <property type="project" value="TreeGrafter"/>
</dbReference>
<evidence type="ECO:0000313" key="14">
    <source>
        <dbReference type="Proteomes" id="UP000241890"/>
    </source>
</evidence>
<evidence type="ECO:0000259" key="12">
    <source>
        <dbReference type="PROSITE" id="PS50042"/>
    </source>
</evidence>
<dbReference type="Pfam" id="PF00027">
    <property type="entry name" value="cNMP_binding"/>
    <property type="match status" value="1"/>
</dbReference>
<comment type="caution">
    <text evidence="13">The sequence shown here is derived from an EMBL/GenBank/DDBJ whole genome shotgun (WGS) entry which is preliminary data.</text>
</comment>
<organism evidence="13 14">
    <name type="scientific">Hondaea fermentalgiana</name>
    <dbReference type="NCBI Taxonomy" id="2315210"/>
    <lineage>
        <taxon>Eukaryota</taxon>
        <taxon>Sar</taxon>
        <taxon>Stramenopiles</taxon>
        <taxon>Bigyra</taxon>
        <taxon>Labyrinthulomycetes</taxon>
        <taxon>Thraustochytrida</taxon>
        <taxon>Thraustochytriidae</taxon>
        <taxon>Hondaea</taxon>
    </lineage>
</organism>
<reference evidence="13 14" key="1">
    <citation type="submission" date="2017-12" db="EMBL/GenBank/DDBJ databases">
        <title>Sequencing, de novo assembly and annotation of complete genome of a new Thraustochytrid species, strain FCC1311.</title>
        <authorList>
            <person name="Sedici K."/>
            <person name="Godart F."/>
            <person name="Aiese Cigliano R."/>
            <person name="Sanseverino W."/>
            <person name="Barakat M."/>
            <person name="Ortet P."/>
            <person name="Marechal E."/>
            <person name="Cagnac O."/>
            <person name="Amato A."/>
        </authorList>
    </citation>
    <scope>NUCLEOTIDE SEQUENCE [LARGE SCALE GENOMIC DNA]</scope>
</reference>
<dbReference type="InterPro" id="IPR050503">
    <property type="entry name" value="cAMP-dep_PK_reg_su-like"/>
</dbReference>
<feature type="domain" description="Cyclic nucleotide-binding" evidence="12">
    <location>
        <begin position="715"/>
        <end position="814"/>
    </location>
</feature>
<evidence type="ECO:0000256" key="4">
    <source>
        <dbReference type="ARBA" id="ARBA00022723"/>
    </source>
</evidence>
<comment type="cofactor">
    <cofactor evidence="1">
        <name>Mg(2+)</name>
        <dbReference type="ChEBI" id="CHEBI:18420"/>
    </cofactor>
</comment>
<evidence type="ECO:0000256" key="5">
    <source>
        <dbReference type="ARBA" id="ARBA00022737"/>
    </source>
</evidence>
<dbReference type="SUPFAM" id="SSF56281">
    <property type="entry name" value="Metallo-hydrolase/oxidoreductase"/>
    <property type="match status" value="1"/>
</dbReference>
<accession>A0A2R5GIC3</accession>
<keyword evidence="6" id="KW-0547">Nucleotide-binding</keyword>
<dbReference type="EMBL" id="BEYU01000033">
    <property type="protein sequence ID" value="GBG27624.1"/>
    <property type="molecule type" value="Genomic_DNA"/>
</dbReference>
<dbReference type="SMART" id="SM00100">
    <property type="entry name" value="cNMP"/>
    <property type="match status" value="2"/>
</dbReference>
<evidence type="ECO:0000256" key="10">
    <source>
        <dbReference type="SAM" id="Coils"/>
    </source>
</evidence>
<evidence type="ECO:0000256" key="11">
    <source>
        <dbReference type="SAM" id="MobiDB-lite"/>
    </source>
</evidence>
<keyword evidence="8" id="KW-0460">Magnesium</keyword>
<keyword evidence="5" id="KW-0677">Repeat</keyword>